<feature type="compositionally biased region" description="Polar residues" evidence="1">
    <location>
        <begin position="710"/>
        <end position="730"/>
    </location>
</feature>
<feature type="compositionally biased region" description="Low complexity" evidence="1">
    <location>
        <begin position="1"/>
        <end position="10"/>
    </location>
</feature>
<proteinExistence type="predicted"/>
<feature type="region of interest" description="Disordered" evidence="1">
    <location>
        <begin position="703"/>
        <end position="730"/>
    </location>
</feature>
<feature type="region of interest" description="Disordered" evidence="1">
    <location>
        <begin position="1"/>
        <end position="50"/>
    </location>
</feature>
<feature type="compositionally biased region" description="Polar residues" evidence="1">
    <location>
        <begin position="86"/>
        <end position="98"/>
    </location>
</feature>
<dbReference type="EMBL" id="CM007899">
    <property type="protein sequence ID" value="OTG09537.1"/>
    <property type="molecule type" value="Genomic_DNA"/>
</dbReference>
<evidence type="ECO:0000313" key="4">
    <source>
        <dbReference type="Proteomes" id="UP000215914"/>
    </source>
</evidence>
<dbReference type="PANTHER" id="PTHR31286:SF99">
    <property type="entry name" value="DUF4283 DOMAIN-CONTAINING PROTEIN"/>
    <property type="match status" value="1"/>
</dbReference>
<sequence>MPENSSIGGLIPPPIPPKPPIPPDLPLSLSDSSNSLKFSPQLECETQKESTLQPSLECAALKAIHEGTLVASNHEKSVPNHPDLGNNRTDSSTIETSTRLSTEFQASTRVIEDLGIHQGCDDVYSGMCAPPKPISSSPKRGSRSLRKQGTKSGSGDPELDELGANLVAHDAQLQLEADKANGIRRTTRSCSKNNPVQIAGFGAVRKQKKSVKFSPMLSDLRANEFVKTTHHLINRNQQGCSAGDNLDNLTGEHQQDLGFNNSGVAADISVPMQMEKSQEVTTDMDKETAATGTASLQRHLGNNNSMPNATAQRNPQQSLGAATLNSGSSSEEVGNVWKKQSATGLSYADQMRLNNAAGNIRLEYIPPVITPEGKCHVILSNNDLSHAAKVYSMYLYGYFIGTSMDFNVVNRCLKHLWKAYDIVEITKSSTGFFYFKFFSEKGLNEVLENGPWMVNNVPLFVNKWEPGLCLEKIEPKTIHIWVIIHNVPLEFWTDIGLSKIFSGIGRPLLLDKVTQNRVLEQTGKLGYARVLVEAKASSNLPSEVEVEFPSSDNRAARVGVLQVTYQWKPSVCSFCQVFGHSLLACKARPRTEEETSKMAAIGTPTTNIVGDAIKPVNSDEWYTQVTRKKNGMAATNKGKSIINGGVQNKEEVKKGGKGADHSRVQPNKGATDSIKKSNSGFNFQRAVQGTKQGLKPGLKAAQNGLEKQASKSVTKPNNGTPNQFRASTSNSFAALSDLDADVSMSDGQPSTAEVLPKF</sequence>
<dbReference type="Proteomes" id="UP000215914">
    <property type="component" value="Chromosome 10"/>
</dbReference>
<feature type="compositionally biased region" description="Pro residues" evidence="1">
    <location>
        <begin position="11"/>
        <end position="25"/>
    </location>
</feature>
<feature type="compositionally biased region" description="Polar residues" evidence="1">
    <location>
        <begin position="664"/>
        <end position="677"/>
    </location>
</feature>
<dbReference type="STRING" id="4232.A0A251TEE1"/>
<feature type="region of interest" description="Disordered" evidence="1">
    <location>
        <begin position="73"/>
        <end position="98"/>
    </location>
</feature>
<feature type="compositionally biased region" description="Low complexity" evidence="1">
    <location>
        <begin position="26"/>
        <end position="40"/>
    </location>
</feature>
<name>A0A251TEE1_HELAN</name>
<protein>
    <recommendedName>
        <fullName evidence="2">DUF4283 domain-containing protein</fullName>
    </recommendedName>
</protein>
<dbReference type="InParanoid" id="A0A251TEE1"/>
<feature type="compositionally biased region" description="Basic residues" evidence="1">
    <location>
        <begin position="140"/>
        <end position="149"/>
    </location>
</feature>
<evidence type="ECO:0000313" key="3">
    <source>
        <dbReference type="EMBL" id="OTG09537.1"/>
    </source>
</evidence>
<accession>A0A251TEE1</accession>
<reference evidence="4" key="1">
    <citation type="journal article" date="2017" name="Nature">
        <title>The sunflower genome provides insights into oil metabolism, flowering and Asterid evolution.</title>
        <authorList>
            <person name="Badouin H."/>
            <person name="Gouzy J."/>
            <person name="Grassa C.J."/>
            <person name="Murat F."/>
            <person name="Staton S.E."/>
            <person name="Cottret L."/>
            <person name="Lelandais-Briere C."/>
            <person name="Owens G.L."/>
            <person name="Carrere S."/>
            <person name="Mayjonade B."/>
            <person name="Legrand L."/>
            <person name="Gill N."/>
            <person name="Kane N.C."/>
            <person name="Bowers J.E."/>
            <person name="Hubner S."/>
            <person name="Bellec A."/>
            <person name="Berard A."/>
            <person name="Berges H."/>
            <person name="Blanchet N."/>
            <person name="Boniface M.C."/>
            <person name="Brunel D."/>
            <person name="Catrice O."/>
            <person name="Chaidir N."/>
            <person name="Claudel C."/>
            <person name="Donnadieu C."/>
            <person name="Faraut T."/>
            <person name="Fievet G."/>
            <person name="Helmstetter N."/>
            <person name="King M."/>
            <person name="Knapp S.J."/>
            <person name="Lai Z."/>
            <person name="Le Paslier M.C."/>
            <person name="Lippi Y."/>
            <person name="Lorenzon L."/>
            <person name="Mandel J.R."/>
            <person name="Marage G."/>
            <person name="Marchand G."/>
            <person name="Marquand E."/>
            <person name="Bret-Mestries E."/>
            <person name="Morien E."/>
            <person name="Nambeesan S."/>
            <person name="Nguyen T."/>
            <person name="Pegot-Espagnet P."/>
            <person name="Pouilly N."/>
            <person name="Raftis F."/>
            <person name="Sallet E."/>
            <person name="Schiex T."/>
            <person name="Thomas J."/>
            <person name="Vandecasteele C."/>
            <person name="Vares D."/>
            <person name="Vear F."/>
            <person name="Vautrin S."/>
            <person name="Crespi M."/>
            <person name="Mangin B."/>
            <person name="Burke J.M."/>
            <person name="Salse J."/>
            <person name="Munos S."/>
            <person name="Vincourt P."/>
            <person name="Rieseberg L.H."/>
            <person name="Langlade N.B."/>
        </authorList>
    </citation>
    <scope>NUCLEOTIDE SEQUENCE [LARGE SCALE GENOMIC DNA]</scope>
    <source>
        <strain evidence="4">cv. SF193</strain>
    </source>
</reference>
<dbReference type="InterPro" id="IPR040256">
    <property type="entry name" value="At4g02000-like"/>
</dbReference>
<dbReference type="AlphaFoldDB" id="A0A251TEE1"/>
<feature type="region of interest" description="Disordered" evidence="1">
    <location>
        <begin position="647"/>
        <end position="677"/>
    </location>
</feature>
<dbReference type="Pfam" id="PF14111">
    <property type="entry name" value="DUF4283"/>
    <property type="match status" value="1"/>
</dbReference>
<evidence type="ECO:0000256" key="1">
    <source>
        <dbReference type="SAM" id="MobiDB-lite"/>
    </source>
</evidence>
<feature type="region of interest" description="Disordered" evidence="1">
    <location>
        <begin position="298"/>
        <end position="332"/>
    </location>
</feature>
<dbReference type="PANTHER" id="PTHR31286">
    <property type="entry name" value="GLYCINE-RICH CELL WALL STRUCTURAL PROTEIN 1.8-LIKE"/>
    <property type="match status" value="1"/>
</dbReference>
<feature type="domain" description="DUF4283" evidence="2">
    <location>
        <begin position="393"/>
        <end position="470"/>
    </location>
</feature>
<dbReference type="OMA" id="ASCPRTN"/>
<dbReference type="InterPro" id="IPR025558">
    <property type="entry name" value="DUF4283"/>
</dbReference>
<feature type="compositionally biased region" description="Basic and acidic residues" evidence="1">
    <location>
        <begin position="648"/>
        <end position="663"/>
    </location>
</feature>
<evidence type="ECO:0000259" key="2">
    <source>
        <dbReference type="Pfam" id="PF14111"/>
    </source>
</evidence>
<keyword evidence="4" id="KW-1185">Reference proteome</keyword>
<organism evidence="3 4">
    <name type="scientific">Helianthus annuus</name>
    <name type="common">Common sunflower</name>
    <dbReference type="NCBI Taxonomy" id="4232"/>
    <lineage>
        <taxon>Eukaryota</taxon>
        <taxon>Viridiplantae</taxon>
        <taxon>Streptophyta</taxon>
        <taxon>Embryophyta</taxon>
        <taxon>Tracheophyta</taxon>
        <taxon>Spermatophyta</taxon>
        <taxon>Magnoliopsida</taxon>
        <taxon>eudicotyledons</taxon>
        <taxon>Gunneridae</taxon>
        <taxon>Pentapetalae</taxon>
        <taxon>asterids</taxon>
        <taxon>campanulids</taxon>
        <taxon>Asterales</taxon>
        <taxon>Asteraceae</taxon>
        <taxon>Asteroideae</taxon>
        <taxon>Heliantheae alliance</taxon>
        <taxon>Heliantheae</taxon>
        <taxon>Helianthus</taxon>
    </lineage>
</organism>
<gene>
    <name evidence="3" type="ORF">HannXRQ_Chr10g0277551</name>
</gene>
<feature type="region of interest" description="Disordered" evidence="1">
    <location>
        <begin position="128"/>
        <end position="161"/>
    </location>
</feature>